<protein>
    <submittedName>
        <fullName evidence="1">Uncharacterized protein</fullName>
    </submittedName>
</protein>
<gene>
    <name evidence="1" type="ORF">GDO81_028762</name>
</gene>
<accession>A0AAV6YMX9</accession>
<name>A0AAV6YMX9_ENGPU</name>
<keyword evidence="2" id="KW-1185">Reference proteome</keyword>
<evidence type="ECO:0000313" key="2">
    <source>
        <dbReference type="Proteomes" id="UP000824782"/>
    </source>
</evidence>
<dbReference type="EMBL" id="WNYA01069796">
    <property type="protein sequence ID" value="KAG8535343.1"/>
    <property type="molecule type" value="Genomic_DNA"/>
</dbReference>
<dbReference type="Proteomes" id="UP000824782">
    <property type="component" value="Unassembled WGS sequence"/>
</dbReference>
<feature type="non-terminal residue" evidence="1">
    <location>
        <position position="1"/>
    </location>
</feature>
<proteinExistence type="predicted"/>
<comment type="caution">
    <text evidence="1">The sequence shown here is derived from an EMBL/GenBank/DDBJ whole genome shotgun (WGS) entry which is preliminary data.</text>
</comment>
<sequence>DLFGELYWRTRIILHLDAYHGRLPADRTLAQLLYCRWTNKNFSWATKEITFFTLTMRKGTLWTVNRIFFFCIHSQLKFRLEHQDHEGCPRARCLPNMYLSFGHFYTEVI</sequence>
<reference evidence="1" key="1">
    <citation type="thesis" date="2020" institute="ProQuest LLC" country="789 East Eisenhower Parkway, Ann Arbor, MI, USA">
        <title>Comparative Genomics and Chromosome Evolution.</title>
        <authorList>
            <person name="Mudd A.B."/>
        </authorList>
    </citation>
    <scope>NUCLEOTIDE SEQUENCE</scope>
    <source>
        <strain evidence="1">237g6f4</strain>
        <tissue evidence="1">Blood</tissue>
    </source>
</reference>
<evidence type="ECO:0000313" key="1">
    <source>
        <dbReference type="EMBL" id="KAG8535343.1"/>
    </source>
</evidence>
<organism evidence="1 2">
    <name type="scientific">Engystomops pustulosus</name>
    <name type="common">Tungara frog</name>
    <name type="synonym">Physalaemus pustulosus</name>
    <dbReference type="NCBI Taxonomy" id="76066"/>
    <lineage>
        <taxon>Eukaryota</taxon>
        <taxon>Metazoa</taxon>
        <taxon>Chordata</taxon>
        <taxon>Craniata</taxon>
        <taxon>Vertebrata</taxon>
        <taxon>Euteleostomi</taxon>
        <taxon>Amphibia</taxon>
        <taxon>Batrachia</taxon>
        <taxon>Anura</taxon>
        <taxon>Neobatrachia</taxon>
        <taxon>Hyloidea</taxon>
        <taxon>Leptodactylidae</taxon>
        <taxon>Leiuperinae</taxon>
        <taxon>Engystomops</taxon>
    </lineage>
</organism>
<dbReference type="AlphaFoldDB" id="A0AAV6YMX9"/>